<dbReference type="PATRIC" id="fig|751945.3.peg.2424"/>
<dbReference type="AlphaFoldDB" id="K7QX02"/>
<keyword evidence="2" id="KW-0614">Plasmid</keyword>
<keyword evidence="1" id="KW-0472">Membrane</keyword>
<dbReference type="EMBL" id="CP003251">
    <property type="protein sequence ID" value="AFV77461.1"/>
    <property type="molecule type" value="Genomic_DNA"/>
</dbReference>
<proteinExistence type="predicted"/>
<keyword evidence="1" id="KW-1133">Transmembrane helix</keyword>
<dbReference type="KEGG" id="tos:Theos_2485"/>
<evidence type="ECO:0000313" key="3">
    <source>
        <dbReference type="Proteomes" id="UP000000211"/>
    </source>
</evidence>
<feature type="transmembrane region" description="Helical" evidence="1">
    <location>
        <begin position="66"/>
        <end position="85"/>
    </location>
</feature>
<protein>
    <submittedName>
        <fullName evidence="2">Uncharacterized protein</fullName>
    </submittedName>
</protein>
<reference evidence="2 3" key="1">
    <citation type="journal article" date="2013" name="Genome Announc.">
        <title>Whole Genome Sequencing of Thermus oshimai JL-2 and Thermus thermophilus JL-18, Incomplete Denitrifiers from the United States Great Basin.</title>
        <authorList>
            <person name="Murugapiran S.K."/>
            <person name="Huntemann M."/>
            <person name="Wei C.L."/>
            <person name="Han J."/>
            <person name="Detter J.C."/>
            <person name="Han C.S."/>
            <person name="Erkkila T.H."/>
            <person name="Teshima H."/>
            <person name="Chen A."/>
            <person name="Kyrpides N."/>
            <person name="Mavrommatis K."/>
            <person name="Markowitz V."/>
            <person name="Szeto E."/>
            <person name="Ivanova N."/>
            <person name="Pagani I."/>
            <person name="Lam J."/>
            <person name="McDonald A.I."/>
            <person name="Dodsworth J.A."/>
            <person name="Pati A."/>
            <person name="Goodwin L."/>
            <person name="Peters L."/>
            <person name="Pitluck S."/>
            <person name="Woyke T."/>
            <person name="Hedlund B.P."/>
        </authorList>
    </citation>
    <scope>NUCLEOTIDE SEQUENCE</scope>
    <source>
        <strain evidence="2 3">JL-2</strain>
        <plasmid evidence="2">pTHEOS02</plasmid>
    </source>
</reference>
<dbReference type="HOGENOM" id="CLU_2182730_0_0_0"/>
<sequence>MLTLMTALGVALTLALAPMWATPILLALALLPRAQTLGPVGVLAGVLVGVALANPLAAQGYQVGSALGFPFLGLWGALTIGVLAAQVAGEVAAFVARAAWMIAVALRQR</sequence>
<feature type="transmembrane region" description="Helical" evidence="1">
    <location>
        <begin position="37"/>
        <end position="54"/>
    </location>
</feature>
<evidence type="ECO:0000313" key="2">
    <source>
        <dbReference type="EMBL" id="AFV77461.1"/>
    </source>
</evidence>
<evidence type="ECO:0000256" key="1">
    <source>
        <dbReference type="SAM" id="Phobius"/>
    </source>
</evidence>
<dbReference type="RefSeq" id="WP_015065455.1">
    <property type="nucleotide sequence ID" value="NC_019388.1"/>
</dbReference>
<organism evidence="2 3">
    <name type="scientific">Thermus oshimai JL-2</name>
    <dbReference type="NCBI Taxonomy" id="751945"/>
    <lineage>
        <taxon>Bacteria</taxon>
        <taxon>Thermotogati</taxon>
        <taxon>Deinococcota</taxon>
        <taxon>Deinococci</taxon>
        <taxon>Thermales</taxon>
        <taxon>Thermaceae</taxon>
        <taxon>Thermus</taxon>
    </lineage>
</organism>
<dbReference type="Proteomes" id="UP000000211">
    <property type="component" value="Plasmid pTHEOS02"/>
</dbReference>
<gene>
    <name evidence="2" type="ORF">Theos_2485</name>
</gene>
<name>K7QX02_THEOS</name>
<keyword evidence="3" id="KW-1185">Reference proteome</keyword>
<accession>K7QX02</accession>
<geneLocation type="plasmid" evidence="2 3">
    <name>pTHEOS02</name>
</geneLocation>
<keyword evidence="1" id="KW-0812">Transmembrane</keyword>